<evidence type="ECO:0000256" key="8">
    <source>
        <dbReference type="RuleBase" id="RU363108"/>
    </source>
</evidence>
<evidence type="ECO:0000256" key="6">
    <source>
        <dbReference type="ARBA" id="ARBA00023170"/>
    </source>
</evidence>
<keyword evidence="2 8" id="KW-1003">Cell membrane</keyword>
<dbReference type="GO" id="GO:0005886">
    <property type="term" value="C:plasma membrane"/>
    <property type="evidence" value="ECO:0007669"/>
    <property type="project" value="UniProtKB-SubCell"/>
</dbReference>
<proteinExistence type="inferred from homology"/>
<feature type="transmembrane region" description="Helical" evidence="8">
    <location>
        <begin position="46"/>
        <end position="70"/>
    </location>
</feature>
<name>A0AAD8EQW7_DIPPU</name>
<evidence type="ECO:0000256" key="7">
    <source>
        <dbReference type="ARBA" id="ARBA00023224"/>
    </source>
</evidence>
<comment type="similarity">
    <text evidence="8">Belongs to the insect chemoreceptor superfamily. Gustatory receptor (GR) family.</text>
</comment>
<keyword evidence="5 8" id="KW-0472">Membrane</keyword>
<feature type="transmembrane region" description="Helical" evidence="8">
    <location>
        <begin position="400"/>
        <end position="424"/>
    </location>
</feature>
<dbReference type="GO" id="GO:0030424">
    <property type="term" value="C:axon"/>
    <property type="evidence" value="ECO:0007669"/>
    <property type="project" value="TreeGrafter"/>
</dbReference>
<dbReference type="Proteomes" id="UP001233999">
    <property type="component" value="Unassembled WGS sequence"/>
</dbReference>
<keyword evidence="7 8" id="KW-0807">Transducer</keyword>
<comment type="caution">
    <text evidence="9">The sequence shown here is derived from an EMBL/GenBank/DDBJ whole genome shotgun (WGS) entry which is preliminary data.</text>
</comment>
<comment type="subcellular location">
    <subcellularLocation>
        <location evidence="1 8">Cell membrane</location>
        <topology evidence="1 8">Multi-pass membrane protein</topology>
    </subcellularLocation>
</comment>
<feature type="transmembrane region" description="Helical" evidence="8">
    <location>
        <begin position="82"/>
        <end position="103"/>
    </location>
</feature>
<sequence>MKSTNINSTFDLINTLSKVAGFPFLPKEGRKGSGKKLSCGIKSSPFLLFYNCSLIIFLILITSCLIYFHFIHIIELEFIEDIHIFQISITVSTGIINLIITSLKLRNNIYIMINKMSVLDNLLKTDNKMKLKYTHMSRKKIIFSVIAFIILVLCDFLIFTKGSLSFAYVLDIDLGLYIHMVILMQYVYFVCYIRERLVLLNSYIMTSKTINVTSRKTLFSELGIIQFDKTNCETFLSDEFIFPSEEKQTNAIISGASFTYFEYFKRQKLHFQLLRVAQESLCDICSIINDMYGFQILLLFITIFTELTSNFYYQILCIASFYGENSLLILPSIWTMFYFTLIFVSTVVCHLASEEGNRSGVLLHRILLIPELHSETVSEIKLFLHQVKYRKIKFTAWDIFTINLKILGSIAGAAITVLVILVQFHKIV</sequence>
<feature type="transmembrane region" description="Helical" evidence="8">
    <location>
        <begin position="141"/>
        <end position="159"/>
    </location>
</feature>
<evidence type="ECO:0000256" key="2">
    <source>
        <dbReference type="ARBA" id="ARBA00022475"/>
    </source>
</evidence>
<evidence type="ECO:0000313" key="10">
    <source>
        <dbReference type="Proteomes" id="UP001233999"/>
    </source>
</evidence>
<dbReference type="AlphaFoldDB" id="A0AAD8EQW7"/>
<accession>A0AAD8EQW7</accession>
<dbReference type="GO" id="GO:0007635">
    <property type="term" value="P:chemosensory behavior"/>
    <property type="evidence" value="ECO:0007669"/>
    <property type="project" value="TreeGrafter"/>
</dbReference>
<evidence type="ECO:0000256" key="3">
    <source>
        <dbReference type="ARBA" id="ARBA00022692"/>
    </source>
</evidence>
<keyword evidence="3 8" id="KW-0812">Transmembrane</keyword>
<dbReference type="InterPro" id="IPR013604">
    <property type="entry name" value="7TM_chemorcpt"/>
</dbReference>
<evidence type="ECO:0000256" key="5">
    <source>
        <dbReference type="ARBA" id="ARBA00023136"/>
    </source>
</evidence>
<keyword evidence="10" id="KW-1185">Reference proteome</keyword>
<gene>
    <name evidence="9" type="ORF">L9F63_009822</name>
</gene>
<evidence type="ECO:0000256" key="4">
    <source>
        <dbReference type="ARBA" id="ARBA00022989"/>
    </source>
</evidence>
<evidence type="ECO:0000256" key="1">
    <source>
        <dbReference type="ARBA" id="ARBA00004651"/>
    </source>
</evidence>
<feature type="transmembrane region" description="Helical" evidence="8">
    <location>
        <begin position="174"/>
        <end position="193"/>
    </location>
</feature>
<dbReference type="GO" id="GO:0007165">
    <property type="term" value="P:signal transduction"/>
    <property type="evidence" value="ECO:0007669"/>
    <property type="project" value="UniProtKB-KW"/>
</dbReference>
<keyword evidence="4 8" id="KW-1133">Transmembrane helix</keyword>
<reference evidence="9" key="2">
    <citation type="submission" date="2023-05" db="EMBL/GenBank/DDBJ databases">
        <authorList>
            <person name="Fouks B."/>
        </authorList>
    </citation>
    <scope>NUCLEOTIDE SEQUENCE</scope>
    <source>
        <strain evidence="9">Stay&amp;Tobe</strain>
        <tissue evidence="9">Testes</tissue>
    </source>
</reference>
<organism evidence="9 10">
    <name type="scientific">Diploptera punctata</name>
    <name type="common">Pacific beetle cockroach</name>
    <dbReference type="NCBI Taxonomy" id="6984"/>
    <lineage>
        <taxon>Eukaryota</taxon>
        <taxon>Metazoa</taxon>
        <taxon>Ecdysozoa</taxon>
        <taxon>Arthropoda</taxon>
        <taxon>Hexapoda</taxon>
        <taxon>Insecta</taxon>
        <taxon>Pterygota</taxon>
        <taxon>Neoptera</taxon>
        <taxon>Polyneoptera</taxon>
        <taxon>Dictyoptera</taxon>
        <taxon>Blattodea</taxon>
        <taxon>Blaberoidea</taxon>
        <taxon>Blaberidae</taxon>
        <taxon>Diplopterinae</taxon>
        <taxon>Diploptera</taxon>
    </lineage>
</organism>
<comment type="function">
    <text evidence="8">Gustatory receptor which mediates acceptance or avoidance behavior, depending on its substrates.</text>
</comment>
<dbReference type="GO" id="GO:0043025">
    <property type="term" value="C:neuronal cell body"/>
    <property type="evidence" value="ECO:0007669"/>
    <property type="project" value="TreeGrafter"/>
</dbReference>
<protein>
    <recommendedName>
        <fullName evidence="8">Gustatory receptor</fullName>
    </recommendedName>
</protein>
<dbReference type="EMBL" id="JASPKZ010000465">
    <property type="protein sequence ID" value="KAJ9599875.1"/>
    <property type="molecule type" value="Genomic_DNA"/>
</dbReference>
<dbReference type="PANTHER" id="PTHR21143:SF133">
    <property type="entry name" value="GUSTATORY AND PHEROMONE RECEPTOR 32A-RELATED"/>
    <property type="match status" value="1"/>
</dbReference>
<dbReference type="GO" id="GO:0008049">
    <property type="term" value="P:male courtship behavior"/>
    <property type="evidence" value="ECO:0007669"/>
    <property type="project" value="TreeGrafter"/>
</dbReference>
<evidence type="ECO:0000313" key="9">
    <source>
        <dbReference type="EMBL" id="KAJ9599875.1"/>
    </source>
</evidence>
<reference evidence="9" key="1">
    <citation type="journal article" date="2023" name="IScience">
        <title>Live-bearing cockroach genome reveals convergent evolutionary mechanisms linked to viviparity in insects and beyond.</title>
        <authorList>
            <person name="Fouks B."/>
            <person name="Harrison M.C."/>
            <person name="Mikhailova A.A."/>
            <person name="Marchal E."/>
            <person name="English S."/>
            <person name="Carruthers M."/>
            <person name="Jennings E.C."/>
            <person name="Chiamaka E.L."/>
            <person name="Frigard R.A."/>
            <person name="Pippel M."/>
            <person name="Attardo G.M."/>
            <person name="Benoit J.B."/>
            <person name="Bornberg-Bauer E."/>
            <person name="Tobe S.S."/>
        </authorList>
    </citation>
    <scope>NUCLEOTIDE SEQUENCE</scope>
    <source>
        <strain evidence="9">Stay&amp;Tobe</strain>
    </source>
</reference>
<feature type="transmembrane region" description="Helical" evidence="8">
    <location>
        <begin position="296"/>
        <end position="322"/>
    </location>
</feature>
<dbReference type="GO" id="GO:0030425">
    <property type="term" value="C:dendrite"/>
    <property type="evidence" value="ECO:0007669"/>
    <property type="project" value="TreeGrafter"/>
</dbReference>
<dbReference type="PANTHER" id="PTHR21143">
    <property type="entry name" value="INVERTEBRATE GUSTATORY RECEPTOR"/>
    <property type="match status" value="1"/>
</dbReference>
<dbReference type="Pfam" id="PF08395">
    <property type="entry name" value="7tm_7"/>
    <property type="match status" value="1"/>
</dbReference>
<keyword evidence="6 8" id="KW-0675">Receptor</keyword>
<dbReference type="GO" id="GO:0050909">
    <property type="term" value="P:sensory perception of taste"/>
    <property type="evidence" value="ECO:0007669"/>
    <property type="project" value="InterPro"/>
</dbReference>
<feature type="transmembrane region" description="Helical" evidence="8">
    <location>
        <begin position="328"/>
        <end position="352"/>
    </location>
</feature>